<name>A0A8H7IGK2_9AGAM</name>
<dbReference type="GO" id="GO:0016747">
    <property type="term" value="F:acyltransferase activity, transferring groups other than amino-acyl groups"/>
    <property type="evidence" value="ECO:0007669"/>
    <property type="project" value="InterPro"/>
</dbReference>
<dbReference type="Gene3D" id="3.40.630.30">
    <property type="match status" value="2"/>
</dbReference>
<dbReference type="PROSITE" id="PS51186">
    <property type="entry name" value="GNAT"/>
    <property type="match status" value="1"/>
</dbReference>
<reference evidence="4" key="1">
    <citation type="submission" date="2020-09" db="EMBL/GenBank/DDBJ databases">
        <title>Comparative genome analyses of four rice-infecting Rhizoctonia solani isolates reveal extensive enrichment of homogalacturonan modification genes.</title>
        <authorList>
            <person name="Lee D.-Y."/>
            <person name="Jeon J."/>
            <person name="Kim K.-T."/>
            <person name="Cheong K."/>
            <person name="Song H."/>
            <person name="Choi G."/>
            <person name="Ko J."/>
            <person name="Opiyo S.O."/>
            <person name="Zuo S."/>
            <person name="Madhav S."/>
            <person name="Lee Y.-H."/>
            <person name="Wang G.-L."/>
        </authorList>
    </citation>
    <scope>NUCLEOTIDE SEQUENCE</scope>
    <source>
        <strain evidence="4">AG1-IA B2</strain>
    </source>
</reference>
<dbReference type="InterPro" id="IPR000182">
    <property type="entry name" value="GNAT_dom"/>
</dbReference>
<evidence type="ECO:0000259" key="3">
    <source>
        <dbReference type="PROSITE" id="PS51186"/>
    </source>
</evidence>
<evidence type="ECO:0000256" key="1">
    <source>
        <dbReference type="ARBA" id="ARBA00022679"/>
    </source>
</evidence>
<dbReference type="SUPFAM" id="SSF55729">
    <property type="entry name" value="Acyl-CoA N-acyltransferases (Nat)"/>
    <property type="match status" value="2"/>
</dbReference>
<evidence type="ECO:0000313" key="4">
    <source>
        <dbReference type="EMBL" id="KAF8758425.1"/>
    </source>
</evidence>
<dbReference type="InterPro" id="IPR016181">
    <property type="entry name" value="Acyl_CoA_acyltransferase"/>
</dbReference>
<accession>A0A8H7IGK2</accession>
<comment type="caution">
    <text evidence="4">The sequence shown here is derived from an EMBL/GenBank/DDBJ whole genome shotgun (WGS) entry which is preliminary data.</text>
</comment>
<keyword evidence="1 4" id="KW-0808">Transferase</keyword>
<keyword evidence="2" id="KW-0012">Acyltransferase</keyword>
<dbReference type="PANTHER" id="PTHR42919">
    <property type="entry name" value="N-ALPHA-ACETYLTRANSFERASE"/>
    <property type="match status" value="1"/>
</dbReference>
<organism evidence="4 5">
    <name type="scientific">Rhizoctonia solani</name>
    <dbReference type="NCBI Taxonomy" id="456999"/>
    <lineage>
        <taxon>Eukaryota</taxon>
        <taxon>Fungi</taxon>
        <taxon>Dikarya</taxon>
        <taxon>Basidiomycota</taxon>
        <taxon>Agaricomycotina</taxon>
        <taxon>Agaricomycetes</taxon>
        <taxon>Cantharellales</taxon>
        <taxon>Ceratobasidiaceae</taxon>
        <taxon>Rhizoctonia</taxon>
    </lineage>
</organism>
<protein>
    <submittedName>
        <fullName evidence="4">N-acetyltransferase NAT13</fullName>
    </submittedName>
</protein>
<dbReference type="InterPro" id="IPR051556">
    <property type="entry name" value="N-term/lysine_N-AcTrnsfr"/>
</dbReference>
<dbReference type="EMBL" id="JACYCF010000003">
    <property type="protein sequence ID" value="KAF8758425.1"/>
    <property type="molecule type" value="Genomic_DNA"/>
</dbReference>
<dbReference type="GO" id="GO:0007064">
    <property type="term" value="P:mitotic sister chromatid cohesion"/>
    <property type="evidence" value="ECO:0007669"/>
    <property type="project" value="TreeGrafter"/>
</dbReference>
<sequence length="229" mass="25661">MSSAAVVDVTVTAAIPAAVVSPAMTLGERLSFVSLTVDNIDILKSLNTEIFPVPYPEAYYAAVVKPELARFCKLIYLDGNPVGQATCSLKPSEREGEARIYGMLMGVLPVSVSFSWDRFICRAASTGCYRRAQQLCEGIANGRTDYPSHTTRRPAEDPLRVLSTLPITSIFMHVHVLNTGARRLYERYGFTERKRLENFYRRKGPEDTTIKDAWVFERDIDSTLDTLRI</sequence>
<dbReference type="AlphaFoldDB" id="A0A8H7IGK2"/>
<dbReference type="Proteomes" id="UP000614334">
    <property type="component" value="Unassembled WGS sequence"/>
</dbReference>
<evidence type="ECO:0000313" key="5">
    <source>
        <dbReference type="Proteomes" id="UP000614334"/>
    </source>
</evidence>
<dbReference type="GO" id="GO:0031415">
    <property type="term" value="C:NatA complex"/>
    <property type="evidence" value="ECO:0007669"/>
    <property type="project" value="TreeGrafter"/>
</dbReference>
<dbReference type="PANTHER" id="PTHR42919:SF8">
    <property type="entry name" value="N-ALPHA-ACETYLTRANSFERASE 50"/>
    <property type="match status" value="1"/>
</dbReference>
<evidence type="ECO:0000256" key="2">
    <source>
        <dbReference type="ARBA" id="ARBA00023315"/>
    </source>
</evidence>
<gene>
    <name evidence="4" type="ORF">RHS01_03050</name>
</gene>
<proteinExistence type="predicted"/>
<feature type="domain" description="N-acetyltransferase" evidence="3">
    <location>
        <begin position="30"/>
        <end position="221"/>
    </location>
</feature>